<feature type="region of interest" description="Disordered" evidence="1">
    <location>
        <begin position="32"/>
        <end position="145"/>
    </location>
</feature>
<evidence type="ECO:0000313" key="3">
    <source>
        <dbReference type="Proteomes" id="UP000595437"/>
    </source>
</evidence>
<reference evidence="3" key="1">
    <citation type="submission" date="2021-01" db="EMBL/GenBank/DDBJ databases">
        <title>Caligus Genome Assembly.</title>
        <authorList>
            <person name="Gallardo-Escarate C."/>
        </authorList>
    </citation>
    <scope>NUCLEOTIDE SEQUENCE [LARGE SCALE GENOMIC DNA]</scope>
</reference>
<keyword evidence="3" id="KW-1185">Reference proteome</keyword>
<feature type="compositionally biased region" description="Low complexity" evidence="1">
    <location>
        <begin position="85"/>
        <end position="100"/>
    </location>
</feature>
<dbReference type="Proteomes" id="UP000595437">
    <property type="component" value="Chromosome 16"/>
</dbReference>
<evidence type="ECO:0000256" key="1">
    <source>
        <dbReference type="SAM" id="MobiDB-lite"/>
    </source>
</evidence>
<evidence type="ECO:0000313" key="2">
    <source>
        <dbReference type="EMBL" id="QQP36586.1"/>
    </source>
</evidence>
<protein>
    <submittedName>
        <fullName evidence="2">Uncharacterized protein</fullName>
    </submittedName>
</protein>
<dbReference type="AlphaFoldDB" id="A0A7T8GS74"/>
<organism evidence="2 3">
    <name type="scientific">Caligus rogercresseyi</name>
    <name type="common">Sea louse</name>
    <dbReference type="NCBI Taxonomy" id="217165"/>
    <lineage>
        <taxon>Eukaryota</taxon>
        <taxon>Metazoa</taxon>
        <taxon>Ecdysozoa</taxon>
        <taxon>Arthropoda</taxon>
        <taxon>Crustacea</taxon>
        <taxon>Multicrustacea</taxon>
        <taxon>Hexanauplia</taxon>
        <taxon>Copepoda</taxon>
        <taxon>Siphonostomatoida</taxon>
        <taxon>Caligidae</taxon>
        <taxon>Caligus</taxon>
    </lineage>
</organism>
<name>A0A7T8GS74_CALRO</name>
<feature type="compositionally biased region" description="Basic and acidic residues" evidence="1">
    <location>
        <begin position="122"/>
        <end position="145"/>
    </location>
</feature>
<proteinExistence type="predicted"/>
<feature type="compositionally biased region" description="Low complexity" evidence="1">
    <location>
        <begin position="32"/>
        <end position="50"/>
    </location>
</feature>
<accession>A0A7T8GS74</accession>
<dbReference type="EMBL" id="CP045905">
    <property type="protein sequence ID" value="QQP36586.1"/>
    <property type="molecule type" value="Genomic_DNA"/>
</dbReference>
<sequence length="145" mass="15503">MEMPPLFSNGVVPQSTTSQLVSLEADLSLNTLLSSQQQQQQQSHPGSSSLDTPAHSHKKRPLMTNNEILSSLSSSLCLKRKALPSSDSESESSSSNSSSEENNEAKPTNILGSPDVLRPRAKVSEKGEKKSVASGEQKEGIPSRT</sequence>
<gene>
    <name evidence="2" type="ORF">FKW44_021733</name>
</gene>